<sequence length="386" mass="44329">MSATPIDVSYAIRYISDRIANYNKPECLGNWCQEVLKKSKSRRLRNKMKDRIFRRLKRIEKLEGYSLMEKLQLAFIFSRSVSDEFVQMLKDAKFEIQLDGKRRISRFSTPDGTIVRSSDHHRDVKYFQGVRCLNTPWQRYMAREEEQQDVENEDPDSEMMEEPEPIEPEEIVDSEEDIAVELAIGEDVRHAAFNGHINYEELDALEFYYPGFTQAEETEPLSEATSPEYQKAIVQPPPLEATIKTPDEPRISVKSLVTNIKHIATNYNLDKLQKKASQAIEKMSTTGEYETLSVGKFNVSISFMLICLEENRIREAEGSISLKSLLQQLQTDLIRPLGPEIVHEALELIAQKIGEFENEDDGVTPALISETLNSSMIATGFYNQLE</sequence>
<dbReference type="Proteomes" id="UP000230233">
    <property type="component" value="Chromosome II"/>
</dbReference>
<evidence type="ECO:0000313" key="3">
    <source>
        <dbReference type="EMBL" id="PIC43780.1"/>
    </source>
</evidence>
<dbReference type="Pfam" id="PF04435">
    <property type="entry name" value="SPK"/>
    <property type="match status" value="1"/>
</dbReference>
<protein>
    <recommendedName>
        <fullName evidence="2">SPK domain-containing protein</fullName>
    </recommendedName>
</protein>
<evidence type="ECO:0000313" key="4">
    <source>
        <dbReference type="Proteomes" id="UP000230233"/>
    </source>
</evidence>
<dbReference type="InterPro" id="IPR053315">
    <property type="entry name" value="Peptidase_C14A"/>
</dbReference>
<organism evidence="3 4">
    <name type="scientific">Caenorhabditis nigoni</name>
    <dbReference type="NCBI Taxonomy" id="1611254"/>
    <lineage>
        <taxon>Eukaryota</taxon>
        <taxon>Metazoa</taxon>
        <taxon>Ecdysozoa</taxon>
        <taxon>Nematoda</taxon>
        <taxon>Chromadorea</taxon>
        <taxon>Rhabditida</taxon>
        <taxon>Rhabditina</taxon>
        <taxon>Rhabditomorpha</taxon>
        <taxon>Rhabditoidea</taxon>
        <taxon>Rhabditidae</taxon>
        <taxon>Peloderinae</taxon>
        <taxon>Caenorhabditis</taxon>
    </lineage>
</organism>
<keyword evidence="4" id="KW-1185">Reference proteome</keyword>
<feature type="compositionally biased region" description="Acidic residues" evidence="1">
    <location>
        <begin position="146"/>
        <end position="165"/>
    </location>
</feature>
<dbReference type="InterPro" id="IPR006570">
    <property type="entry name" value="SPK_dom"/>
</dbReference>
<reference evidence="4" key="1">
    <citation type="submission" date="2017-10" db="EMBL/GenBank/DDBJ databases">
        <title>Rapid genome shrinkage in a self-fertile nematode reveals novel sperm competition proteins.</title>
        <authorList>
            <person name="Yin D."/>
            <person name="Schwarz E.M."/>
            <person name="Thomas C.G."/>
            <person name="Felde R.L."/>
            <person name="Korf I.F."/>
            <person name="Cutter A.D."/>
            <person name="Schartner C.M."/>
            <person name="Ralston E.J."/>
            <person name="Meyer B.J."/>
            <person name="Haag E.S."/>
        </authorList>
    </citation>
    <scope>NUCLEOTIDE SEQUENCE [LARGE SCALE GENOMIC DNA]</scope>
    <source>
        <strain evidence="4">JU1422</strain>
    </source>
</reference>
<accession>A0A2G5UWA8</accession>
<dbReference type="PANTHER" id="PTHR23362">
    <property type="entry name" value="L-PLASTIN-RELATED"/>
    <property type="match status" value="1"/>
</dbReference>
<feature type="domain" description="SPK" evidence="2">
    <location>
        <begin position="12"/>
        <end position="114"/>
    </location>
</feature>
<evidence type="ECO:0000259" key="2">
    <source>
        <dbReference type="Pfam" id="PF04435"/>
    </source>
</evidence>
<dbReference type="PANTHER" id="PTHR23362:SF0">
    <property type="entry name" value="CALPONIN-HOMOLOGY (CH) DOMAIN-CONTAINING PROTEIN-RELATED"/>
    <property type="match status" value="1"/>
</dbReference>
<proteinExistence type="predicted"/>
<dbReference type="EMBL" id="PDUG01000002">
    <property type="protein sequence ID" value="PIC43780.1"/>
    <property type="molecule type" value="Genomic_DNA"/>
</dbReference>
<feature type="region of interest" description="Disordered" evidence="1">
    <location>
        <begin position="144"/>
        <end position="165"/>
    </location>
</feature>
<comment type="caution">
    <text evidence="3">The sequence shown here is derived from an EMBL/GenBank/DDBJ whole genome shotgun (WGS) entry which is preliminary data.</text>
</comment>
<dbReference type="OrthoDB" id="10351174at2759"/>
<name>A0A2G5UWA8_9PELO</name>
<dbReference type="AlphaFoldDB" id="A0A2G5UWA8"/>
<gene>
    <name evidence="3" type="primary">Cnig_chr_II.g4389</name>
    <name evidence="3" type="ORF">B9Z55_004389</name>
</gene>
<evidence type="ECO:0000256" key="1">
    <source>
        <dbReference type="SAM" id="MobiDB-lite"/>
    </source>
</evidence>